<dbReference type="GO" id="GO:0004518">
    <property type="term" value="F:nuclease activity"/>
    <property type="evidence" value="ECO:0007669"/>
    <property type="project" value="UniProtKB-KW"/>
</dbReference>
<dbReference type="STRING" id="1293891.TMES_10765"/>
<dbReference type="RefSeq" id="WP_085582357.1">
    <property type="nucleotide sequence ID" value="NZ_JFKA01000004.1"/>
</dbReference>
<dbReference type="GO" id="GO:0016787">
    <property type="term" value="F:hydrolase activity"/>
    <property type="evidence" value="ECO:0007669"/>
    <property type="project" value="UniProtKB-KW"/>
</dbReference>
<feature type="domain" description="PIN" evidence="8">
    <location>
        <begin position="2"/>
        <end position="127"/>
    </location>
</feature>
<keyword evidence="3" id="KW-0540">Nuclease</keyword>
<comment type="cofactor">
    <cofactor evidence="1">
        <name>Mg(2+)</name>
        <dbReference type="ChEBI" id="CHEBI:18420"/>
    </cofactor>
</comment>
<evidence type="ECO:0000256" key="4">
    <source>
        <dbReference type="ARBA" id="ARBA00022723"/>
    </source>
</evidence>
<proteinExistence type="inferred from homology"/>
<dbReference type="InterPro" id="IPR029060">
    <property type="entry name" value="PIN-like_dom_sf"/>
</dbReference>
<protein>
    <submittedName>
        <fullName evidence="9">Twitching motility protein PilT</fullName>
    </submittedName>
</protein>
<evidence type="ECO:0000313" key="10">
    <source>
        <dbReference type="Proteomes" id="UP000193391"/>
    </source>
</evidence>
<dbReference type="Pfam" id="PF01850">
    <property type="entry name" value="PIN"/>
    <property type="match status" value="1"/>
</dbReference>
<keyword evidence="5" id="KW-0378">Hydrolase</keyword>
<gene>
    <name evidence="9" type="ORF">TMES_10765</name>
</gene>
<keyword evidence="2" id="KW-1277">Toxin-antitoxin system</keyword>
<reference evidence="9 10" key="1">
    <citation type="submission" date="2014-03" db="EMBL/GenBank/DDBJ databases">
        <title>The draft genome sequence of Thalassospira mesophila JCM 18969.</title>
        <authorList>
            <person name="Lai Q."/>
            <person name="Shao Z."/>
        </authorList>
    </citation>
    <scope>NUCLEOTIDE SEQUENCE [LARGE SCALE GENOMIC DNA]</scope>
    <source>
        <strain evidence="9 10">JCM 18969</strain>
    </source>
</reference>
<dbReference type="GO" id="GO:0046872">
    <property type="term" value="F:metal ion binding"/>
    <property type="evidence" value="ECO:0007669"/>
    <property type="project" value="UniProtKB-KW"/>
</dbReference>
<evidence type="ECO:0000256" key="2">
    <source>
        <dbReference type="ARBA" id="ARBA00022649"/>
    </source>
</evidence>
<organism evidence="9 10">
    <name type="scientific">Thalassospira mesophila</name>
    <dbReference type="NCBI Taxonomy" id="1293891"/>
    <lineage>
        <taxon>Bacteria</taxon>
        <taxon>Pseudomonadati</taxon>
        <taxon>Pseudomonadota</taxon>
        <taxon>Alphaproteobacteria</taxon>
        <taxon>Rhodospirillales</taxon>
        <taxon>Thalassospiraceae</taxon>
        <taxon>Thalassospira</taxon>
    </lineage>
</organism>
<dbReference type="SUPFAM" id="SSF88723">
    <property type="entry name" value="PIN domain-like"/>
    <property type="match status" value="1"/>
</dbReference>
<evidence type="ECO:0000256" key="7">
    <source>
        <dbReference type="ARBA" id="ARBA00038093"/>
    </source>
</evidence>
<dbReference type="PANTHER" id="PTHR33653:SF1">
    <property type="entry name" value="RIBONUCLEASE VAPC2"/>
    <property type="match status" value="1"/>
</dbReference>
<dbReference type="AlphaFoldDB" id="A0A1Y2KZQ6"/>
<evidence type="ECO:0000256" key="6">
    <source>
        <dbReference type="ARBA" id="ARBA00022842"/>
    </source>
</evidence>
<keyword evidence="10" id="KW-1185">Reference proteome</keyword>
<dbReference type="PANTHER" id="PTHR33653">
    <property type="entry name" value="RIBONUCLEASE VAPC2"/>
    <property type="match status" value="1"/>
</dbReference>
<keyword evidence="6" id="KW-0460">Magnesium</keyword>
<sequence length="149" mass="16397">MYLLDSDVVVELRKAGSEKANENVVKWANSVPTAGTFLSAITVLELEIAVLEFEWQDEERGPLMRKWLDEHVIPAFDGRVLPINEKVARKCAQFHSRGSHSEGATLLAATALVHGLTVVTRNTDEFKPTGVTLCNPWDAPEDAPCNPEG</sequence>
<dbReference type="OrthoDB" id="7188375at2"/>
<evidence type="ECO:0000313" key="9">
    <source>
        <dbReference type="EMBL" id="OSQ38346.1"/>
    </source>
</evidence>
<dbReference type="InterPro" id="IPR002716">
    <property type="entry name" value="PIN_dom"/>
</dbReference>
<comment type="similarity">
    <text evidence="7">Belongs to the PINc/VapC protein family.</text>
</comment>
<dbReference type="Proteomes" id="UP000193391">
    <property type="component" value="Unassembled WGS sequence"/>
</dbReference>
<dbReference type="InterPro" id="IPR050556">
    <property type="entry name" value="Type_II_TA_system_RNase"/>
</dbReference>
<evidence type="ECO:0000256" key="3">
    <source>
        <dbReference type="ARBA" id="ARBA00022722"/>
    </source>
</evidence>
<name>A0A1Y2KZQ6_9PROT</name>
<evidence type="ECO:0000256" key="1">
    <source>
        <dbReference type="ARBA" id="ARBA00001946"/>
    </source>
</evidence>
<comment type="caution">
    <text evidence="9">The sequence shown here is derived from an EMBL/GenBank/DDBJ whole genome shotgun (WGS) entry which is preliminary data.</text>
</comment>
<evidence type="ECO:0000259" key="8">
    <source>
        <dbReference type="Pfam" id="PF01850"/>
    </source>
</evidence>
<dbReference type="CDD" id="cd18746">
    <property type="entry name" value="PIN_VapC4-5_FitB-like"/>
    <property type="match status" value="1"/>
</dbReference>
<accession>A0A1Y2KZQ6</accession>
<keyword evidence="4" id="KW-0479">Metal-binding</keyword>
<evidence type="ECO:0000256" key="5">
    <source>
        <dbReference type="ARBA" id="ARBA00022801"/>
    </source>
</evidence>
<dbReference type="EMBL" id="JFKA01000004">
    <property type="protein sequence ID" value="OSQ38346.1"/>
    <property type="molecule type" value="Genomic_DNA"/>
</dbReference>
<dbReference type="Gene3D" id="3.40.50.1010">
    <property type="entry name" value="5'-nuclease"/>
    <property type="match status" value="1"/>
</dbReference>